<sequence length="706" mass="80080">MESELQKQTSSDAEMAVQPKGALATRAVMNISKAEEVRKETELMMKPHANWEEYLMPGPISIALLGELACIAAGQGDFAINLAPPEGGYKYMRYPDSFRASLMQVSNSGWHAFSIAHKNMDGIRLLSMSVPEQIKMVMKTLFQDDLTLIDALLPGQLSSLKSIANECSSLAKAVDNKFNDVICLTEELLEVCMSSKSQYEQGLTQTKHALEDLKLRKAAAEEAQAKAEEYYKEVKNRVTDTFDDYRKAIDSIPTGWSSVILDFTSTVRETLTVPITCLTSLLSFNRNKLLSPIKSRSEEEFESRDDFIAMNNICALSGQMVVLVDGLKTVVDDEGNIDMNVLYNKKNNEIKTIWIKKKSQQLLEKIKKERNCSLKNVAVKICNDIIKISNMLTERAVSGNINQKKLIKKMNTLSIDIEVFDSRSKFCSRTSPFGPMAPNMAKSQKNVQEDSSLSSAMKNSLLKTEQTKEILKMSQEEYQKSFNNLKEQNKDLLDVLSEMRKCEIKEIDFEKAQKMLIKGLDAMGRVKEQWEKMVRFFQMISNLIDSCLNKRLTEFVKSAEDLPQIPNYSHQDFVIDMIYKQAFNASNIAHLVHMISETYTDVSSKYLMDNVGSLSRLISMDPSDPQFQMERIKLADGCDNARKAIEDLVIKQKKEFENNIHARVAKINSELKAVLPEVPEAERKAIEYNVHKGMREITEDEADQFM</sequence>
<dbReference type="EMBL" id="JAOTOJ010000002">
    <property type="protein sequence ID" value="KAK9405844.1"/>
    <property type="molecule type" value="Genomic_DNA"/>
</dbReference>
<keyword evidence="3" id="KW-1185">Reference proteome</keyword>
<evidence type="ECO:0000256" key="1">
    <source>
        <dbReference type="SAM" id="Coils"/>
    </source>
</evidence>
<accession>A0AAW1BUJ2</accession>
<feature type="coiled-coil region" evidence="1">
    <location>
        <begin position="468"/>
        <end position="495"/>
    </location>
</feature>
<protein>
    <submittedName>
        <fullName evidence="2">Myosin heavy chain striated muscle-like</fullName>
    </submittedName>
</protein>
<dbReference type="Proteomes" id="UP001474421">
    <property type="component" value="Unassembled WGS sequence"/>
</dbReference>
<evidence type="ECO:0000313" key="2">
    <source>
        <dbReference type="EMBL" id="KAK9405844.1"/>
    </source>
</evidence>
<dbReference type="PANTHER" id="PTHR33488:SF2">
    <property type="entry name" value="EARLY ENDOSOME ANTIGEN 1-LIKE"/>
    <property type="match status" value="1"/>
</dbReference>
<name>A0AAW1BUJ2_CROAD</name>
<keyword evidence="1" id="KW-0175">Coiled coil</keyword>
<proteinExistence type="predicted"/>
<feature type="coiled-coil region" evidence="1">
    <location>
        <begin position="203"/>
        <end position="237"/>
    </location>
</feature>
<dbReference type="AlphaFoldDB" id="A0AAW1BUJ2"/>
<dbReference type="PANTHER" id="PTHR33488">
    <property type="entry name" value="ZGC:162509"/>
    <property type="match status" value="1"/>
</dbReference>
<reference evidence="2 3" key="1">
    <citation type="journal article" date="2024" name="Proc. Natl. Acad. Sci. U.S.A.">
        <title>The genetic regulatory architecture and epigenomic basis for age-related changes in rattlesnake venom.</title>
        <authorList>
            <person name="Hogan M.P."/>
            <person name="Holding M.L."/>
            <person name="Nystrom G.S."/>
            <person name="Colston T.J."/>
            <person name="Bartlett D.A."/>
            <person name="Mason A.J."/>
            <person name="Ellsworth S.A."/>
            <person name="Rautsaw R.M."/>
            <person name="Lawrence K.C."/>
            <person name="Strickland J.L."/>
            <person name="He B."/>
            <person name="Fraser P."/>
            <person name="Margres M.J."/>
            <person name="Gilbert D.M."/>
            <person name="Gibbs H.L."/>
            <person name="Parkinson C.L."/>
            <person name="Rokyta D.R."/>
        </authorList>
    </citation>
    <scope>NUCLEOTIDE SEQUENCE [LARGE SCALE GENOMIC DNA]</scope>
    <source>
        <strain evidence="2">DRR0105</strain>
    </source>
</reference>
<gene>
    <name evidence="2" type="ORF">NXF25_004618</name>
</gene>
<comment type="caution">
    <text evidence="2">The sequence shown here is derived from an EMBL/GenBank/DDBJ whole genome shotgun (WGS) entry which is preliminary data.</text>
</comment>
<evidence type="ECO:0000313" key="3">
    <source>
        <dbReference type="Proteomes" id="UP001474421"/>
    </source>
</evidence>
<organism evidence="2 3">
    <name type="scientific">Crotalus adamanteus</name>
    <name type="common">Eastern diamondback rattlesnake</name>
    <dbReference type="NCBI Taxonomy" id="8729"/>
    <lineage>
        <taxon>Eukaryota</taxon>
        <taxon>Metazoa</taxon>
        <taxon>Chordata</taxon>
        <taxon>Craniata</taxon>
        <taxon>Vertebrata</taxon>
        <taxon>Euteleostomi</taxon>
        <taxon>Lepidosauria</taxon>
        <taxon>Squamata</taxon>
        <taxon>Bifurcata</taxon>
        <taxon>Unidentata</taxon>
        <taxon>Episquamata</taxon>
        <taxon>Toxicofera</taxon>
        <taxon>Serpentes</taxon>
        <taxon>Colubroidea</taxon>
        <taxon>Viperidae</taxon>
        <taxon>Crotalinae</taxon>
        <taxon>Crotalus</taxon>
    </lineage>
</organism>